<dbReference type="SUPFAM" id="SSF51905">
    <property type="entry name" value="FAD/NAD(P)-binding domain"/>
    <property type="match status" value="1"/>
</dbReference>
<gene>
    <name evidence="2" type="ORF">HMPREF9336_02370</name>
</gene>
<dbReference type="RefSeq" id="WP_007470639.1">
    <property type="nucleotide sequence ID" value="NZ_KI391953.1"/>
</dbReference>
<proteinExistence type="predicted"/>
<dbReference type="HOGENOM" id="CLU_009665_1_0_11"/>
<organism evidence="2 3">
    <name type="scientific">Segniliparus rugosus (strain ATCC BAA-974 / DSM 45345 / CCUG 50838 / CIP 108380 / JCM 13579 / CDC 945)</name>
    <dbReference type="NCBI Taxonomy" id="679197"/>
    <lineage>
        <taxon>Bacteria</taxon>
        <taxon>Bacillati</taxon>
        <taxon>Actinomycetota</taxon>
        <taxon>Actinomycetes</taxon>
        <taxon>Mycobacteriales</taxon>
        <taxon>Segniliparaceae</taxon>
        <taxon>Segniliparus</taxon>
    </lineage>
</organism>
<keyword evidence="3" id="KW-1185">Reference proteome</keyword>
<feature type="domain" description="FAD-binding" evidence="1">
    <location>
        <begin position="5"/>
        <end position="343"/>
    </location>
</feature>
<dbReference type="InterPro" id="IPR002938">
    <property type="entry name" value="FAD-bd"/>
</dbReference>
<name>E5XS98_SEGRC</name>
<evidence type="ECO:0000313" key="3">
    <source>
        <dbReference type="Proteomes" id="UP000004816"/>
    </source>
</evidence>
<dbReference type="PANTHER" id="PTHR46865">
    <property type="entry name" value="OXIDOREDUCTASE-RELATED"/>
    <property type="match status" value="1"/>
</dbReference>
<evidence type="ECO:0000313" key="2">
    <source>
        <dbReference type="EMBL" id="EFV12775.1"/>
    </source>
</evidence>
<evidence type="ECO:0000259" key="1">
    <source>
        <dbReference type="Pfam" id="PF01494"/>
    </source>
</evidence>
<dbReference type="Proteomes" id="UP000004816">
    <property type="component" value="Unassembled WGS sequence"/>
</dbReference>
<comment type="caution">
    <text evidence="2">The sequence shown here is derived from an EMBL/GenBank/DDBJ whole genome shotgun (WGS) entry which is preliminary data.</text>
</comment>
<dbReference type="STRING" id="679197.HMPREF9336_02370"/>
<dbReference type="Gene3D" id="3.50.50.60">
    <property type="entry name" value="FAD/NAD(P)-binding domain"/>
    <property type="match status" value="1"/>
</dbReference>
<dbReference type="GO" id="GO:0071949">
    <property type="term" value="F:FAD binding"/>
    <property type="evidence" value="ECO:0007669"/>
    <property type="project" value="InterPro"/>
</dbReference>
<dbReference type="OrthoDB" id="3356051at2"/>
<reference evidence="2 3" key="1">
    <citation type="journal article" date="2011" name="Stand. Genomic Sci.">
        <title>High quality draft genome sequence of Segniliparus rugosus CDC 945(T)= (ATCC BAA-974(T)).</title>
        <authorList>
            <person name="Earl A.M."/>
            <person name="Desjardins C.A."/>
            <person name="Fitzgerald M.G."/>
            <person name="Arachchi H.M."/>
            <person name="Zeng Q."/>
            <person name="Mehta T."/>
            <person name="Griggs A."/>
            <person name="Birren B.W."/>
            <person name="Toney N.C."/>
            <person name="Carr J."/>
            <person name="Posey J."/>
            <person name="Butler W.R."/>
        </authorList>
    </citation>
    <scope>NUCLEOTIDE SEQUENCE [LARGE SCALE GENOMIC DNA]</scope>
    <source>
        <strain evidence="3">ATCC BAA-974 / DSM 45345 / CCUG 50838 / CIP 108380 / JCM 13579 / CDC 945</strain>
    </source>
</reference>
<dbReference type="EMBL" id="ACZI02000002">
    <property type="protein sequence ID" value="EFV12775.1"/>
    <property type="molecule type" value="Genomic_DNA"/>
</dbReference>
<protein>
    <recommendedName>
        <fullName evidence="1">FAD-binding domain-containing protein</fullName>
    </recommendedName>
</protein>
<dbReference type="Gene3D" id="3.30.9.10">
    <property type="entry name" value="D-Amino Acid Oxidase, subunit A, domain 2"/>
    <property type="match status" value="1"/>
</dbReference>
<accession>E5XS98</accession>
<sequence>MLQPQVLICGAGIAGPAFALQLAKNGVRPTIVERAEAVRSGGQAIDIRGSAVTVIERMGIEPAVRAANTGIKEMSLFDDRGKKLVSTTAIGPIVEDSEHSNIEVLRKTLVDLLHRELEGKAELIFGDHVVTLRQDEERVSVVFASGLEREFDLVVGADGIHSATRSLAFDPDEWRTRFLGAYSTIFSTPNFLDLDHHQLWGHTTKGLASSVYSALENSEARVVLAFQSELPDLDIRNEQLMKDEIKARFGGLGWIYPRLLLEMDSTADFYCDEVAQVVMDSYHKGRVVLLGDAGYCPSPATGQGTSLALVGAYILAWALQAHNWDHKAAFAEYDRRMLPFVRANQEKVNLGAHFPKSRFKILLDAKMIKLLSYRPVRNFLLTKVFKVNAGCSTAVELPDEISIGDHVKELL</sequence>
<dbReference type="PANTHER" id="PTHR46865:SF2">
    <property type="entry name" value="MONOOXYGENASE"/>
    <property type="match status" value="1"/>
</dbReference>
<dbReference type="AlphaFoldDB" id="E5XS98"/>
<dbReference type="InterPro" id="IPR036188">
    <property type="entry name" value="FAD/NAD-bd_sf"/>
</dbReference>
<dbReference type="Pfam" id="PF01494">
    <property type="entry name" value="FAD_binding_3"/>
    <property type="match status" value="1"/>
</dbReference>
<dbReference type="eggNOG" id="COG0654">
    <property type="taxonomic scope" value="Bacteria"/>
</dbReference>
<dbReference type="PRINTS" id="PR00420">
    <property type="entry name" value="RNGMNOXGNASE"/>
</dbReference>
<dbReference type="InterPro" id="IPR051704">
    <property type="entry name" value="FAD_aromatic-hydroxylase"/>
</dbReference>